<organism evidence="10 11">
    <name type="scientific">Perkinsus olseni</name>
    <name type="common">Perkinsus atlanticus</name>
    <dbReference type="NCBI Taxonomy" id="32597"/>
    <lineage>
        <taxon>Eukaryota</taxon>
        <taxon>Sar</taxon>
        <taxon>Alveolata</taxon>
        <taxon>Perkinsozoa</taxon>
        <taxon>Perkinsea</taxon>
        <taxon>Perkinsida</taxon>
        <taxon>Perkinsidae</taxon>
        <taxon>Perkinsus</taxon>
    </lineage>
</organism>
<feature type="domain" description="Calpain catalytic" evidence="9">
    <location>
        <begin position="855"/>
        <end position="1170"/>
    </location>
</feature>
<keyword evidence="3 4" id="KW-0788">Thiol protease</keyword>
<dbReference type="OrthoDB" id="436067at2759"/>
<dbReference type="GO" id="GO:0006508">
    <property type="term" value="P:proteolysis"/>
    <property type="evidence" value="ECO:0007669"/>
    <property type="project" value="UniProtKB-KW"/>
</dbReference>
<evidence type="ECO:0000256" key="7">
    <source>
        <dbReference type="SAM" id="Phobius"/>
    </source>
</evidence>
<dbReference type="SMART" id="SM00230">
    <property type="entry name" value="CysPc"/>
    <property type="match status" value="1"/>
</dbReference>
<dbReference type="Proteomes" id="UP000541610">
    <property type="component" value="Unassembled WGS sequence"/>
</dbReference>
<feature type="region of interest" description="Disordered" evidence="6">
    <location>
        <begin position="783"/>
        <end position="808"/>
    </location>
</feature>
<dbReference type="Gene3D" id="3.90.70.10">
    <property type="entry name" value="Cysteine proteinases"/>
    <property type="match status" value="1"/>
</dbReference>
<dbReference type="EMBL" id="JABANP010000004">
    <property type="protein sequence ID" value="KAF4697263.1"/>
    <property type="molecule type" value="Genomic_DNA"/>
</dbReference>
<feature type="domain" description="J" evidence="8">
    <location>
        <begin position="1550"/>
        <end position="1617"/>
    </location>
</feature>
<dbReference type="Pfam" id="PF23082">
    <property type="entry name" value="Myb_DNA-binding_2"/>
    <property type="match status" value="1"/>
</dbReference>
<feature type="region of interest" description="Disordered" evidence="6">
    <location>
        <begin position="324"/>
        <end position="369"/>
    </location>
</feature>
<feature type="compositionally biased region" description="Basic and acidic residues" evidence="6">
    <location>
        <begin position="329"/>
        <end position="338"/>
    </location>
</feature>
<dbReference type="SUPFAM" id="SSF49758">
    <property type="entry name" value="Calpain large subunit, middle domain (domain III)"/>
    <property type="match status" value="2"/>
</dbReference>
<dbReference type="PANTHER" id="PTHR46143">
    <property type="entry name" value="CALPAIN-7"/>
    <property type="match status" value="1"/>
</dbReference>
<dbReference type="InterPro" id="IPR001300">
    <property type="entry name" value="Peptidase_C2_calpain_cat"/>
</dbReference>
<dbReference type="PRINTS" id="PR00625">
    <property type="entry name" value="JDOMAIN"/>
</dbReference>
<feature type="compositionally biased region" description="Low complexity" evidence="6">
    <location>
        <begin position="355"/>
        <end position="367"/>
    </location>
</feature>
<protein>
    <submittedName>
        <fullName evidence="10">Uncharacterized protein</fullName>
    </submittedName>
</protein>
<proteinExistence type="predicted"/>
<dbReference type="SUPFAM" id="SSF46565">
    <property type="entry name" value="Chaperone J-domain"/>
    <property type="match status" value="1"/>
</dbReference>
<evidence type="ECO:0000256" key="4">
    <source>
        <dbReference type="PROSITE-ProRule" id="PRU00239"/>
    </source>
</evidence>
<dbReference type="PROSITE" id="PS50076">
    <property type="entry name" value="DNAJ_2"/>
    <property type="match status" value="1"/>
</dbReference>
<dbReference type="InterPro" id="IPR038765">
    <property type="entry name" value="Papain-like_cys_pep_sf"/>
</dbReference>
<dbReference type="InterPro" id="IPR036213">
    <property type="entry name" value="Calpain_III_sf"/>
</dbReference>
<feature type="active site" evidence="4">
    <location>
        <position position="1107"/>
    </location>
</feature>
<keyword evidence="1 4" id="KW-0645">Protease</keyword>
<evidence type="ECO:0000256" key="5">
    <source>
        <dbReference type="SAM" id="Coils"/>
    </source>
</evidence>
<evidence type="ECO:0000313" key="10">
    <source>
        <dbReference type="EMBL" id="KAF4697263.1"/>
    </source>
</evidence>
<dbReference type="InterPro" id="IPR051297">
    <property type="entry name" value="PalB/RIM13"/>
</dbReference>
<dbReference type="SMART" id="SM00717">
    <property type="entry name" value="SANT"/>
    <property type="match status" value="1"/>
</dbReference>
<dbReference type="SUPFAM" id="SSF46689">
    <property type="entry name" value="Homeodomain-like"/>
    <property type="match status" value="1"/>
</dbReference>
<evidence type="ECO:0000256" key="1">
    <source>
        <dbReference type="ARBA" id="ARBA00022670"/>
    </source>
</evidence>
<dbReference type="InterPro" id="IPR001005">
    <property type="entry name" value="SANT/Myb"/>
</dbReference>
<dbReference type="InterPro" id="IPR036869">
    <property type="entry name" value="J_dom_sf"/>
</dbReference>
<feature type="active site" evidence="4">
    <location>
        <position position="914"/>
    </location>
</feature>
<feature type="transmembrane region" description="Helical" evidence="7">
    <location>
        <begin position="1639"/>
        <end position="1658"/>
    </location>
</feature>
<feature type="region of interest" description="Disordered" evidence="6">
    <location>
        <begin position="406"/>
        <end position="434"/>
    </location>
</feature>
<feature type="coiled-coil region" evidence="5">
    <location>
        <begin position="42"/>
        <end position="129"/>
    </location>
</feature>
<dbReference type="SMART" id="SM00271">
    <property type="entry name" value="DnaJ"/>
    <property type="match status" value="1"/>
</dbReference>
<dbReference type="InterPro" id="IPR001623">
    <property type="entry name" value="DnaJ_domain"/>
</dbReference>
<dbReference type="SUPFAM" id="SSF54001">
    <property type="entry name" value="Cysteine proteinases"/>
    <property type="match status" value="1"/>
</dbReference>
<gene>
    <name evidence="10" type="ORF">FOZ60_009886</name>
</gene>
<dbReference type="PROSITE" id="PS50203">
    <property type="entry name" value="CALPAIN_CAT"/>
    <property type="match status" value="1"/>
</dbReference>
<keyword evidence="2 4" id="KW-0378">Hydrolase</keyword>
<accession>A0A7J6PMF1</accession>
<feature type="coiled-coil region" evidence="5">
    <location>
        <begin position="1735"/>
        <end position="1814"/>
    </location>
</feature>
<keyword evidence="7" id="KW-0812">Transmembrane</keyword>
<dbReference type="Pfam" id="PF00226">
    <property type="entry name" value="DnaJ"/>
    <property type="match status" value="1"/>
</dbReference>
<name>A0A7J6PMF1_PEROL</name>
<evidence type="ECO:0000313" key="11">
    <source>
        <dbReference type="Proteomes" id="UP000541610"/>
    </source>
</evidence>
<evidence type="ECO:0000256" key="3">
    <source>
        <dbReference type="ARBA" id="ARBA00022807"/>
    </source>
</evidence>
<dbReference type="Gene3D" id="2.60.120.380">
    <property type="match status" value="1"/>
</dbReference>
<reference evidence="10 11" key="1">
    <citation type="submission" date="2020-04" db="EMBL/GenBank/DDBJ databases">
        <title>Perkinsus olseni comparative genomics.</title>
        <authorList>
            <person name="Bogema D.R."/>
        </authorList>
    </citation>
    <scope>NUCLEOTIDE SEQUENCE [LARGE SCALE GENOMIC DNA]</scope>
    <source>
        <strain evidence="10">00978-12</strain>
    </source>
</reference>
<dbReference type="Pfam" id="PF00648">
    <property type="entry name" value="Peptidase_C2"/>
    <property type="match status" value="1"/>
</dbReference>
<dbReference type="PANTHER" id="PTHR46143:SF1">
    <property type="entry name" value="CALPAIN-7"/>
    <property type="match status" value="1"/>
</dbReference>
<dbReference type="CDD" id="cd06257">
    <property type="entry name" value="DnaJ"/>
    <property type="match status" value="1"/>
</dbReference>
<dbReference type="GO" id="GO:0004198">
    <property type="term" value="F:calcium-dependent cysteine-type endopeptidase activity"/>
    <property type="evidence" value="ECO:0007669"/>
    <property type="project" value="InterPro"/>
</dbReference>
<evidence type="ECO:0000256" key="2">
    <source>
        <dbReference type="ARBA" id="ARBA00022801"/>
    </source>
</evidence>
<feature type="coiled-coil region" evidence="5">
    <location>
        <begin position="159"/>
        <end position="207"/>
    </location>
</feature>
<dbReference type="Gene3D" id="1.10.10.60">
    <property type="entry name" value="Homeodomain-like"/>
    <property type="match status" value="1"/>
</dbReference>
<evidence type="ECO:0000259" key="9">
    <source>
        <dbReference type="PROSITE" id="PS50203"/>
    </source>
</evidence>
<keyword evidence="7" id="KW-0472">Membrane</keyword>
<dbReference type="InterPro" id="IPR009057">
    <property type="entry name" value="Homeodomain-like_sf"/>
</dbReference>
<sequence>MGTSRPVAVLRGVVVVVAHRMSNNEQCCQEWMTKLEQRTIELASASSREALLKRELESLTAACARAEAKATGLEEEKKDWQMEKKQLEAEVDRLHNEECEVRSRLEKERAEHQRTRVHLELRCEGLQKQRQEALLGDSGAMGVGLAAPSGGSSLARFQLESCQLRVQSLLGRISELEAELRLAFNDCRAAETKAKKTEKIQEELEATRDMLTVTKEQLSVTNSKLAMNISSHSTIQRLREELAGFILETEMIHEELTALGVVPSSPRISGRVTGSRELLSSEWSMVKGFIRQAKSDKARLEAETARLSGEQEYLKAKVKAMEAGVQSKEQLKKTDEIAKASSSSSSSDVIELTSDSEAASQEDAAVSTMREKDRIIAANAEEMSRLSELLKEKEEELQRLKMEQAATKIVRKRRPSDQSSPEGGDSAEDNVSQPMAKRYKATLERLSEVDRLHEEIRKLNAREQSSGEPLNRLEELTAERDGAVRELREFKIDMQEHVRGLATSVESLTGWRVNPLPDGHRWHLRLKEEPPQQPLSIEVNQKGEHGQYEIVSSCRHLPDEAVTRLIDFEDMPGMLATLVLLLCLVMASRRDSDASDGTRFDLKAVDKAAELRQAGRSYMEDGDYVKGKEAYLASAQWLVAGRDANTDPKRRSLFNKHLAETLGLAEAAADKIRVYEETQKIVDTDDCYSSGMSKTKDLVDHHRFMEALNTLKSCRHRLEQIEAVLIESCEGEGGESPTRRAVNNSRAQVDEMIARYRGLNKSPVLPPRAAGSSKLINPLTAELKQQQQQQTSVLSEPSSSSSSFVSPDRVLTAKESRIVIRGGEIGGMEFPEWSNEEDAVIVDDDRTRILSGTMPQFMRNEDDVMSLSPQQAPLCVKWGPLSSANIPANNSNHRKLLVTDTSAGQLVQNLVGDCSFISALAICMHWEQRYSADGRQPSDQQPRLFSDKIYPQNRRGQAVKSPTGAYKVKLFVNGVWRLVEVSDWFPLSSNGTLLTSYCKNGDWWAPILEKAFMKVHGGYGFPGSIGSCDLYVLTGWLPEEIFFADLRSTTPSSDSEPESLARDCLLTVACGELSEEESNRTGLASRHTYAILEVGEFKGNRLLMLKNPWSSLRWRGRFSPEDEESWADEGLRQMLHYDQLTSVDYDRGLFWIDFESLVRYFDSVCLNWNPALFRYSHTVHGEWFYLREVSKWVENDRFFLGNNPQYSIDVPRPSRPSDILVWLVLTQHNSEFPTHENQDFIFNNVTIHVYRSRSSHRRIYRPDRPMVQGVYTNAPHTTIKVQLPYEQFFYDPAQEVLHLTAVVGVFDRRFSPIDFTIRFCSTSKISVEPIPLRKAHRSVVSDACWKSGFNAGGSGDKSTFKRNPMWVCMLDADAARSLPYWEFRATVCVGGGGARDEDDEQVTDGLYKPAVHFLRSSVLRSCPSSMPLFTDEVLVMSPHWPNMYVSNKVDKSACPSTFDNVIVVTPCTLDAGVEAPFLLDLECDCPFSIVRSISVLPEEFLYHLLVLCCHEPLYTSTGFSMLPSLFRLLLLWHCVVDGVVAEELYCGDDDCYKILGVAQDATEGEIRRAYRRLAVKLHPDKNREIEESLANEQFQQLAKAYEVLSSPQLREAYDYYLAHPNEQLYNRYRFYQARYQPKLPLLHLIVGLLLFITAIQYINAWTLYHRHCRIASSSPQFLAKLATERQRQQQSVSEHELRRRLLSSVVVDGRVIDTPSLFNTLLFWPLRSLWLLWSSRHERRRLRLMEEKAEAAAEERAKAEEEQARHRAEERLRLRQVGRERKMREQQLRQEAIEQRTKEKAEAERARLQQKAAERVAYLEARERLAEKLKMVDPNVYREVLSRMDREEVLQYSNISGEQAFVDLIQEKLKGDEEEDDSAEWSEEELAKLTKALSKYPGGTRDRWMKIREFVGTKTEKDIIAKADELKSRLYSRRR</sequence>
<evidence type="ECO:0000256" key="6">
    <source>
        <dbReference type="SAM" id="MobiDB-lite"/>
    </source>
</evidence>
<evidence type="ECO:0000259" key="8">
    <source>
        <dbReference type="PROSITE" id="PS50076"/>
    </source>
</evidence>
<keyword evidence="7" id="KW-1133">Transmembrane helix</keyword>
<feature type="compositionally biased region" description="Low complexity" evidence="6">
    <location>
        <begin position="785"/>
        <end position="807"/>
    </location>
</feature>
<dbReference type="CDD" id="cd00167">
    <property type="entry name" value="SANT"/>
    <property type="match status" value="1"/>
</dbReference>
<comment type="caution">
    <text evidence="10">The sequence shown here is derived from an EMBL/GenBank/DDBJ whole genome shotgun (WGS) entry which is preliminary data.</text>
</comment>
<dbReference type="Gene3D" id="1.10.287.110">
    <property type="entry name" value="DnaJ domain"/>
    <property type="match status" value="1"/>
</dbReference>
<keyword evidence="5" id="KW-0175">Coiled coil</keyword>
<feature type="active site" evidence="4">
    <location>
        <position position="1087"/>
    </location>
</feature>